<gene>
    <name evidence="2" type="ORF">CK503_05630</name>
</gene>
<dbReference type="Proteomes" id="UP000218831">
    <property type="component" value="Unassembled WGS sequence"/>
</dbReference>
<dbReference type="OrthoDB" id="6402114at2"/>
<dbReference type="RefSeq" id="WP_095605815.1">
    <property type="nucleotide sequence ID" value="NZ_NSKE01000003.1"/>
</dbReference>
<keyword evidence="3" id="KW-1185">Reference proteome</keyword>
<sequence>MFDKISPAKTLYLGLTFIFCAFITIQCTTEQPNNDSSASQQEAQKAKEDTPELADAMGQLQTYLHKYALAVEAKNHELATFYFHEVRASSEGIKENIPGYEGYDIERFMTMMFDPAVEPVEKALANKNWDEVRQKTIDLVDSCNSCHNATAHGFVKIKPGFNNNPFNQDFSAPE</sequence>
<evidence type="ECO:0008006" key="4">
    <source>
        <dbReference type="Google" id="ProtNLM"/>
    </source>
</evidence>
<reference evidence="2 3" key="1">
    <citation type="submission" date="2017-08" db="EMBL/GenBank/DDBJ databases">
        <title>Aliifodinibius alkalisoli sp. nov., isolated from saline alkaline soil.</title>
        <authorList>
            <person name="Liu D."/>
            <person name="Zhang G."/>
        </authorList>
    </citation>
    <scope>NUCLEOTIDE SEQUENCE [LARGE SCALE GENOMIC DNA]</scope>
    <source>
        <strain evidence="2 3">WN023</strain>
    </source>
</reference>
<protein>
    <recommendedName>
        <fullName evidence="4">Cytochrome c domain-containing protein</fullName>
    </recommendedName>
</protein>
<evidence type="ECO:0000256" key="1">
    <source>
        <dbReference type="SAM" id="MobiDB-lite"/>
    </source>
</evidence>
<feature type="region of interest" description="Disordered" evidence="1">
    <location>
        <begin position="31"/>
        <end position="51"/>
    </location>
</feature>
<accession>A0A2A2GC70</accession>
<evidence type="ECO:0000313" key="2">
    <source>
        <dbReference type="EMBL" id="PAU94948.1"/>
    </source>
</evidence>
<name>A0A2A2GC70_9BACT</name>
<proteinExistence type="predicted"/>
<evidence type="ECO:0000313" key="3">
    <source>
        <dbReference type="Proteomes" id="UP000218831"/>
    </source>
</evidence>
<dbReference type="EMBL" id="NSKE01000003">
    <property type="protein sequence ID" value="PAU94948.1"/>
    <property type="molecule type" value="Genomic_DNA"/>
</dbReference>
<dbReference type="AlphaFoldDB" id="A0A2A2GC70"/>
<organism evidence="2 3">
    <name type="scientific">Fodinibius salipaludis</name>
    <dbReference type="NCBI Taxonomy" id="2032627"/>
    <lineage>
        <taxon>Bacteria</taxon>
        <taxon>Pseudomonadati</taxon>
        <taxon>Balneolota</taxon>
        <taxon>Balneolia</taxon>
        <taxon>Balneolales</taxon>
        <taxon>Balneolaceae</taxon>
        <taxon>Fodinibius</taxon>
    </lineage>
</organism>
<comment type="caution">
    <text evidence="2">The sequence shown here is derived from an EMBL/GenBank/DDBJ whole genome shotgun (WGS) entry which is preliminary data.</text>
</comment>
<feature type="compositionally biased region" description="Polar residues" evidence="1">
    <location>
        <begin position="31"/>
        <end position="43"/>
    </location>
</feature>